<comment type="caution">
    <text evidence="1">The sequence shown here is derived from an EMBL/GenBank/DDBJ whole genome shotgun (WGS) entry which is preliminary data.</text>
</comment>
<dbReference type="EMBL" id="JBFOLJ010000001">
    <property type="protein sequence ID" value="KAL2559085.1"/>
    <property type="molecule type" value="Genomic_DNA"/>
</dbReference>
<protein>
    <submittedName>
        <fullName evidence="1">Uncharacterized protein</fullName>
    </submittedName>
</protein>
<accession>A0ABD1XET1</accession>
<name>A0ABD1XET1_9LAMI</name>
<sequence length="115" mass="13136">MMVHQGTLSKSHFKRAFVLFQYQNDECEALVAQATKLAEALQHNLVDFKDSDEAKQLYEDGKQAGDKDLIILIQPDMSFDFLFEGTKAKLWKLCCRGSRGPFYCQDLFCSSEINS</sequence>
<proteinExistence type="predicted"/>
<dbReference type="Proteomes" id="UP001604277">
    <property type="component" value="Unassembled WGS sequence"/>
</dbReference>
<evidence type="ECO:0000313" key="1">
    <source>
        <dbReference type="EMBL" id="KAL2559085.1"/>
    </source>
</evidence>
<reference evidence="2" key="1">
    <citation type="submission" date="2024-07" db="EMBL/GenBank/DDBJ databases">
        <title>Two chromosome-level genome assemblies of Korean endemic species Abeliophyllum distichum and Forsythia ovata (Oleaceae).</title>
        <authorList>
            <person name="Jang H."/>
        </authorList>
    </citation>
    <scope>NUCLEOTIDE SEQUENCE [LARGE SCALE GENOMIC DNA]</scope>
</reference>
<gene>
    <name evidence="1" type="ORF">Fot_03824</name>
</gene>
<keyword evidence="2" id="KW-1185">Reference proteome</keyword>
<organism evidence="1 2">
    <name type="scientific">Forsythia ovata</name>
    <dbReference type="NCBI Taxonomy" id="205694"/>
    <lineage>
        <taxon>Eukaryota</taxon>
        <taxon>Viridiplantae</taxon>
        <taxon>Streptophyta</taxon>
        <taxon>Embryophyta</taxon>
        <taxon>Tracheophyta</taxon>
        <taxon>Spermatophyta</taxon>
        <taxon>Magnoliopsida</taxon>
        <taxon>eudicotyledons</taxon>
        <taxon>Gunneridae</taxon>
        <taxon>Pentapetalae</taxon>
        <taxon>asterids</taxon>
        <taxon>lamiids</taxon>
        <taxon>Lamiales</taxon>
        <taxon>Oleaceae</taxon>
        <taxon>Forsythieae</taxon>
        <taxon>Forsythia</taxon>
    </lineage>
</organism>
<evidence type="ECO:0000313" key="2">
    <source>
        <dbReference type="Proteomes" id="UP001604277"/>
    </source>
</evidence>
<dbReference type="AlphaFoldDB" id="A0ABD1XET1"/>